<keyword evidence="2" id="KW-0067">ATP-binding</keyword>
<protein>
    <recommendedName>
        <fullName evidence="2">Thiamine-monophosphate kinase</fullName>
        <shortName evidence="2">TMP kinase</shortName>
        <shortName evidence="2">Thiamine-phosphate kinase</shortName>
        <ecNumber evidence="2">2.7.4.16</ecNumber>
    </recommendedName>
</protein>
<dbReference type="PIRSF" id="PIRSF005303">
    <property type="entry name" value="Thiam_monoph_kin"/>
    <property type="match status" value="1"/>
</dbReference>
<feature type="binding site" evidence="2">
    <location>
        <position position="75"/>
    </location>
    <ligand>
        <name>Mg(2+)</name>
        <dbReference type="ChEBI" id="CHEBI:18420"/>
        <label>2</label>
    </ligand>
</feature>
<accession>A0A2A2ABP7</accession>
<evidence type="ECO:0000256" key="2">
    <source>
        <dbReference type="HAMAP-Rule" id="MF_02128"/>
    </source>
</evidence>
<comment type="function">
    <text evidence="2">Catalyzes the ATP-dependent phosphorylation of thiamine-monophosphate (TMP) to form thiamine-pyrophosphate (TPP), the active form of vitamin B1.</text>
</comment>
<comment type="caution">
    <text evidence="2">Lacks conserved residue(s) required for the propagation of feature annotation.</text>
</comment>
<dbReference type="EMBL" id="NSJF01000002">
    <property type="protein sequence ID" value="PAT35172.1"/>
    <property type="molecule type" value="Genomic_DNA"/>
</dbReference>
<feature type="binding site" evidence="2">
    <location>
        <position position="214"/>
    </location>
    <ligand>
        <name>ATP</name>
        <dbReference type="ChEBI" id="CHEBI:30616"/>
    </ligand>
</feature>
<evidence type="ECO:0000313" key="4">
    <source>
        <dbReference type="EMBL" id="PAT35172.1"/>
    </source>
</evidence>
<feature type="binding site" evidence="2">
    <location>
        <position position="146"/>
    </location>
    <ligand>
        <name>ATP</name>
        <dbReference type="ChEBI" id="CHEBI:30616"/>
    </ligand>
</feature>
<proteinExistence type="inferred from homology"/>
<dbReference type="Gene3D" id="3.30.1330.10">
    <property type="entry name" value="PurM-like, N-terminal domain"/>
    <property type="match status" value="1"/>
</dbReference>
<feature type="binding site" evidence="2">
    <location>
        <position position="329"/>
    </location>
    <ligand>
        <name>substrate</name>
    </ligand>
</feature>
<keyword evidence="2" id="KW-0460">Magnesium</keyword>
<reference evidence="4 5" key="1">
    <citation type="submission" date="2017-08" db="EMBL/GenBank/DDBJ databases">
        <title>WGS of Clinical strains of the CDC Group NO-1 linked to zoonotic infections in humans.</title>
        <authorList>
            <person name="Bernier A.-M."/>
            <person name="Bernard K."/>
        </authorList>
    </citation>
    <scope>NUCLEOTIDE SEQUENCE [LARGE SCALE GENOMIC DNA]</scope>
    <source>
        <strain evidence="4 5">NML03-0146</strain>
    </source>
</reference>
<evidence type="ECO:0000256" key="1">
    <source>
        <dbReference type="ARBA" id="ARBA00022977"/>
    </source>
</evidence>
<keyword evidence="2 4" id="KW-0418">Kinase</keyword>
<comment type="catalytic activity">
    <reaction evidence="2">
        <text>thiamine phosphate + ATP = thiamine diphosphate + ADP</text>
        <dbReference type="Rhea" id="RHEA:15913"/>
        <dbReference type="ChEBI" id="CHEBI:30616"/>
        <dbReference type="ChEBI" id="CHEBI:37575"/>
        <dbReference type="ChEBI" id="CHEBI:58937"/>
        <dbReference type="ChEBI" id="CHEBI:456216"/>
        <dbReference type="EC" id="2.7.4.16"/>
    </reaction>
</comment>
<feature type="binding site" evidence="2">
    <location>
        <begin position="121"/>
        <end position="122"/>
    </location>
    <ligand>
        <name>ATP</name>
        <dbReference type="ChEBI" id="CHEBI:30616"/>
    </ligand>
</feature>
<keyword evidence="2" id="KW-0479">Metal-binding</keyword>
<feature type="binding site" evidence="2">
    <location>
        <position position="47"/>
    </location>
    <ligand>
        <name>Mg(2+)</name>
        <dbReference type="ChEBI" id="CHEBI:18420"/>
        <label>1</label>
    </ligand>
</feature>
<dbReference type="InterPro" id="IPR036921">
    <property type="entry name" value="PurM-like_N_sf"/>
</dbReference>
<dbReference type="AlphaFoldDB" id="A0A2A2ABP7"/>
<dbReference type="UniPathway" id="UPA00060">
    <property type="reaction ID" value="UER00142"/>
</dbReference>
<feature type="binding site" evidence="2">
    <location>
        <position position="75"/>
    </location>
    <ligand>
        <name>Mg(2+)</name>
        <dbReference type="ChEBI" id="CHEBI:18420"/>
        <label>3</label>
    </ligand>
</feature>
<dbReference type="GO" id="GO:0000287">
    <property type="term" value="F:magnesium ion binding"/>
    <property type="evidence" value="ECO:0007669"/>
    <property type="project" value="UniProtKB-UniRule"/>
</dbReference>
<feature type="binding site" evidence="2">
    <location>
        <position position="45"/>
    </location>
    <ligand>
        <name>Mg(2+)</name>
        <dbReference type="ChEBI" id="CHEBI:18420"/>
        <label>4</label>
    </ligand>
</feature>
<name>A0A2A2ABP7_9BURK</name>
<comment type="pathway">
    <text evidence="2">Cofactor biosynthesis; thiamine diphosphate biosynthesis; thiamine diphosphate from thiamine phosphate: step 1/1.</text>
</comment>
<comment type="similarity">
    <text evidence="2">Belongs to the thiamine-monophosphate kinase family.</text>
</comment>
<dbReference type="RefSeq" id="WP_095549297.1">
    <property type="nucleotide sequence ID" value="NZ_NSJF01000002.1"/>
</dbReference>
<dbReference type="PANTHER" id="PTHR30270:SF0">
    <property type="entry name" value="THIAMINE-MONOPHOSPHATE KINASE"/>
    <property type="match status" value="1"/>
</dbReference>
<feature type="binding site" evidence="2">
    <location>
        <position position="47"/>
    </location>
    <ligand>
        <name>Mg(2+)</name>
        <dbReference type="ChEBI" id="CHEBI:18420"/>
        <label>2</label>
    </ligand>
</feature>
<dbReference type="InterPro" id="IPR016188">
    <property type="entry name" value="PurM-like_N"/>
</dbReference>
<gene>
    <name evidence="2 4" type="primary">thiL</name>
    <name evidence="4" type="ORF">CK620_04480</name>
</gene>
<dbReference type="GO" id="GO:0009229">
    <property type="term" value="P:thiamine diphosphate biosynthetic process"/>
    <property type="evidence" value="ECO:0007669"/>
    <property type="project" value="UniProtKB-UniRule"/>
</dbReference>
<dbReference type="GO" id="GO:0009030">
    <property type="term" value="F:thiamine-phosphate kinase activity"/>
    <property type="evidence" value="ECO:0007669"/>
    <property type="project" value="UniProtKB-UniRule"/>
</dbReference>
<feature type="binding site" evidence="2">
    <location>
        <position position="46"/>
    </location>
    <ligand>
        <name>Mg(2+)</name>
        <dbReference type="ChEBI" id="CHEBI:18420"/>
        <label>1</label>
    </ligand>
</feature>
<feature type="binding site" evidence="2">
    <location>
        <position position="30"/>
    </location>
    <ligand>
        <name>Mg(2+)</name>
        <dbReference type="ChEBI" id="CHEBI:18420"/>
        <label>4</label>
    </ligand>
</feature>
<dbReference type="HAMAP" id="MF_02128">
    <property type="entry name" value="TMP_kinase"/>
    <property type="match status" value="1"/>
</dbReference>
<dbReference type="EC" id="2.7.4.16" evidence="2"/>
<dbReference type="InterPro" id="IPR006283">
    <property type="entry name" value="ThiL-like"/>
</dbReference>
<dbReference type="InterPro" id="IPR036676">
    <property type="entry name" value="PurM-like_C_sf"/>
</dbReference>
<dbReference type="Pfam" id="PF00586">
    <property type="entry name" value="AIRS"/>
    <property type="match status" value="1"/>
</dbReference>
<feature type="binding site" evidence="2">
    <location>
        <position position="212"/>
    </location>
    <ligand>
        <name>Mg(2+)</name>
        <dbReference type="ChEBI" id="CHEBI:18420"/>
        <label>3</label>
    </ligand>
</feature>
<dbReference type="GO" id="GO:0005524">
    <property type="term" value="F:ATP binding"/>
    <property type="evidence" value="ECO:0007669"/>
    <property type="project" value="UniProtKB-UniRule"/>
</dbReference>
<dbReference type="Proteomes" id="UP000217999">
    <property type="component" value="Unassembled WGS sequence"/>
</dbReference>
<dbReference type="SUPFAM" id="SSF55326">
    <property type="entry name" value="PurM N-terminal domain-like"/>
    <property type="match status" value="1"/>
</dbReference>
<dbReference type="GO" id="GO:0009228">
    <property type="term" value="P:thiamine biosynthetic process"/>
    <property type="evidence" value="ECO:0007669"/>
    <property type="project" value="UniProtKB-KW"/>
</dbReference>
<dbReference type="NCBIfam" id="TIGR01379">
    <property type="entry name" value="thiL"/>
    <property type="match status" value="1"/>
</dbReference>
<feature type="binding site" evidence="2">
    <location>
        <position position="75"/>
    </location>
    <ligand>
        <name>Mg(2+)</name>
        <dbReference type="ChEBI" id="CHEBI:18420"/>
        <label>4</label>
    </ligand>
</feature>
<evidence type="ECO:0000259" key="3">
    <source>
        <dbReference type="Pfam" id="PF00586"/>
    </source>
</evidence>
<dbReference type="CDD" id="cd02194">
    <property type="entry name" value="ThiL"/>
    <property type="match status" value="1"/>
</dbReference>
<feature type="binding site" evidence="2">
    <location>
        <position position="269"/>
    </location>
    <ligand>
        <name>substrate</name>
    </ligand>
</feature>
<keyword evidence="2" id="KW-0547">Nucleotide-binding</keyword>
<evidence type="ECO:0000313" key="5">
    <source>
        <dbReference type="Proteomes" id="UP000217999"/>
    </source>
</evidence>
<dbReference type="Gene3D" id="3.90.650.10">
    <property type="entry name" value="PurM-like C-terminal domain"/>
    <property type="match status" value="1"/>
</dbReference>
<comment type="caution">
    <text evidence="4">The sequence shown here is derived from an EMBL/GenBank/DDBJ whole genome shotgun (WGS) entry which is preliminary data.</text>
</comment>
<feature type="binding site" evidence="2">
    <location>
        <position position="30"/>
    </location>
    <ligand>
        <name>Mg(2+)</name>
        <dbReference type="ChEBI" id="CHEBI:18420"/>
        <label>3</label>
    </ligand>
</feature>
<keyword evidence="2" id="KW-0808">Transferase</keyword>
<keyword evidence="1 2" id="KW-0784">Thiamine biosynthesis</keyword>
<sequence length="336" mass="35117">MGEFDLIARYFRQPAQALHTPAVLAGIGDDCALLQPAEGAQLLVSSDTLVAGRHFFADTDARRLGHKALAVNLSDLAACAATPLGFTLALTLPAVDEAWLQAFAQGLLALAQQCDCPLVGGDTTRGPLSITITAFGQVPPGQALLRSGARVGHDVYVSGAIGEARAALQLLQGHWQCGNAALRAHLLQRLEAPSPRLELARHLRGVASSAMDLSDGLHGDVQHLLAASGVGACIRGASLLETAPRLWAAPELADWSEAQRIAFALAGGDDYELLFTAHPGFRSYLSELGQELGMGVQRIGEITPRPEAGPALQVLDGQGQPLALASASFDHFAGNP</sequence>
<dbReference type="PANTHER" id="PTHR30270">
    <property type="entry name" value="THIAMINE-MONOPHOSPHATE KINASE"/>
    <property type="match status" value="1"/>
</dbReference>
<feature type="domain" description="PurM-like N-terminal" evidence="3">
    <location>
        <begin position="28"/>
        <end position="138"/>
    </location>
</feature>
<feature type="binding site" evidence="2">
    <location>
        <position position="122"/>
    </location>
    <ligand>
        <name>Mg(2+)</name>
        <dbReference type="ChEBI" id="CHEBI:18420"/>
        <label>1</label>
    </ligand>
</feature>
<dbReference type="SUPFAM" id="SSF56042">
    <property type="entry name" value="PurM C-terminal domain-like"/>
    <property type="match status" value="1"/>
</dbReference>
<organism evidence="4 5">
    <name type="scientific">Vandammella animalimorsus</name>
    <dbReference type="NCBI Taxonomy" id="2029117"/>
    <lineage>
        <taxon>Bacteria</taxon>
        <taxon>Pseudomonadati</taxon>
        <taxon>Pseudomonadota</taxon>
        <taxon>Betaproteobacteria</taxon>
        <taxon>Burkholderiales</taxon>
        <taxon>Comamonadaceae</taxon>
        <taxon>Vandammella</taxon>
    </lineage>
</organism>
<feature type="binding site" evidence="2">
    <location>
        <position position="54"/>
    </location>
    <ligand>
        <name>substrate</name>
    </ligand>
</feature>
<comment type="miscellaneous">
    <text evidence="2">Reaction mechanism of ThiL seems to utilize a direct, inline transfer of the gamma-phosphate of ATP to TMP rather than a phosphorylated enzyme intermediate.</text>
</comment>
<feature type="binding site" evidence="2">
    <location>
        <position position="215"/>
    </location>
    <ligand>
        <name>Mg(2+)</name>
        <dbReference type="ChEBI" id="CHEBI:18420"/>
        <label>5</label>
    </ligand>
</feature>